<proteinExistence type="predicted"/>
<feature type="compositionally biased region" description="Basic and acidic residues" evidence="2">
    <location>
        <begin position="110"/>
        <end position="130"/>
    </location>
</feature>
<keyword evidence="1" id="KW-0175">Coiled coil</keyword>
<name>A0ABQ5D054_9ASTR</name>
<reference evidence="3" key="1">
    <citation type="journal article" date="2022" name="Int. J. Mol. Sci.">
        <title>Draft Genome of Tanacetum Coccineum: Genomic Comparison of Closely Related Tanacetum-Family Plants.</title>
        <authorList>
            <person name="Yamashiro T."/>
            <person name="Shiraishi A."/>
            <person name="Nakayama K."/>
            <person name="Satake H."/>
        </authorList>
    </citation>
    <scope>NUCLEOTIDE SEQUENCE</scope>
</reference>
<accession>A0ABQ5D054</accession>
<gene>
    <name evidence="3" type="ORF">Tco_0922191</name>
</gene>
<keyword evidence="4" id="KW-1185">Reference proteome</keyword>
<reference evidence="3" key="2">
    <citation type="submission" date="2022-01" db="EMBL/GenBank/DDBJ databases">
        <authorList>
            <person name="Yamashiro T."/>
            <person name="Shiraishi A."/>
            <person name="Satake H."/>
            <person name="Nakayama K."/>
        </authorList>
    </citation>
    <scope>NUCLEOTIDE SEQUENCE</scope>
</reference>
<comment type="caution">
    <text evidence="3">The sequence shown here is derived from an EMBL/GenBank/DDBJ whole genome shotgun (WGS) entry which is preliminary data.</text>
</comment>
<protein>
    <submittedName>
        <fullName evidence="3">Uncharacterized protein</fullName>
    </submittedName>
</protein>
<evidence type="ECO:0000313" key="3">
    <source>
        <dbReference type="EMBL" id="GJT31772.1"/>
    </source>
</evidence>
<feature type="compositionally biased region" description="Basic and acidic residues" evidence="2">
    <location>
        <begin position="137"/>
        <end position="149"/>
    </location>
</feature>
<dbReference type="EMBL" id="BQNB010014735">
    <property type="protein sequence ID" value="GJT31772.1"/>
    <property type="molecule type" value="Genomic_DNA"/>
</dbReference>
<organism evidence="3 4">
    <name type="scientific">Tanacetum coccineum</name>
    <dbReference type="NCBI Taxonomy" id="301880"/>
    <lineage>
        <taxon>Eukaryota</taxon>
        <taxon>Viridiplantae</taxon>
        <taxon>Streptophyta</taxon>
        <taxon>Embryophyta</taxon>
        <taxon>Tracheophyta</taxon>
        <taxon>Spermatophyta</taxon>
        <taxon>Magnoliopsida</taxon>
        <taxon>eudicotyledons</taxon>
        <taxon>Gunneridae</taxon>
        <taxon>Pentapetalae</taxon>
        <taxon>asterids</taxon>
        <taxon>campanulids</taxon>
        <taxon>Asterales</taxon>
        <taxon>Asteraceae</taxon>
        <taxon>Asteroideae</taxon>
        <taxon>Anthemideae</taxon>
        <taxon>Anthemidinae</taxon>
        <taxon>Tanacetum</taxon>
    </lineage>
</organism>
<feature type="coiled-coil region" evidence="1">
    <location>
        <begin position="413"/>
        <end position="440"/>
    </location>
</feature>
<evidence type="ECO:0000313" key="4">
    <source>
        <dbReference type="Proteomes" id="UP001151760"/>
    </source>
</evidence>
<feature type="region of interest" description="Disordered" evidence="2">
    <location>
        <begin position="110"/>
        <end position="153"/>
    </location>
</feature>
<feature type="compositionally biased region" description="Basic and acidic residues" evidence="2">
    <location>
        <begin position="458"/>
        <end position="479"/>
    </location>
</feature>
<sequence>MITALDSALFMGNWEIANMARLLFWVKDGKKSRDLVWGEKGAGKAVLSITGKGFGGLTLLAPQENKPMIEGNGLRWLFDIDSLTQPMNYVPVVAGTIINESADASYFESLSKDVDDGKPKSTVDDQKQVEDGLDNENDAKDKSNDDSSPKEVNAVGQHVNTASPNITTGSFKLNVVGLSINTASSYDQDSHKDMFTMGASHTLKATHVEFYSDEDEPEVDLGNITNSYIVPTTSNTRIHKDHPIKNVIGDVKSFVQTRRMTKPTSEQGFLSAVWILMDLPIGKRAIRIKWVFRNKKDERGIVIRNKAGGLPGYFDMKKVGDEAIHKELGDKMERAATTASSLEEEQDSDSIQALIDKKKISITESSIRSNLHLGDAGGTDCLPTAIIFEELAQMGKTLVAPSLCLSNQDPVFVLDLEKAKDAQAKEIADLKKRVQKLERKKKSRTTGLKRLRKVGMSRRVESSEDKDSLVDDTQGRSDDADMFDINELHGDEVLWICRLVRKKSRVQRKRE</sequence>
<evidence type="ECO:0000256" key="2">
    <source>
        <dbReference type="SAM" id="MobiDB-lite"/>
    </source>
</evidence>
<evidence type="ECO:0000256" key="1">
    <source>
        <dbReference type="SAM" id="Coils"/>
    </source>
</evidence>
<dbReference type="Proteomes" id="UP001151760">
    <property type="component" value="Unassembled WGS sequence"/>
</dbReference>
<feature type="region of interest" description="Disordered" evidence="2">
    <location>
        <begin position="451"/>
        <end position="479"/>
    </location>
</feature>